<dbReference type="InterPro" id="IPR007657">
    <property type="entry name" value="Glycosyltransferase_61"/>
</dbReference>
<dbReference type="InterPro" id="IPR049625">
    <property type="entry name" value="Glyco_transf_61_cat"/>
</dbReference>
<evidence type="ECO:0000256" key="1">
    <source>
        <dbReference type="ARBA" id="ARBA00022676"/>
    </source>
</evidence>
<reference evidence="5 6" key="1">
    <citation type="journal article" date="2011" name="Science">
        <title>The Selaginella genome identifies genetic changes associated with the evolution of vascular plants.</title>
        <authorList>
            <person name="Banks J.A."/>
            <person name="Nishiyama T."/>
            <person name="Hasebe M."/>
            <person name="Bowman J.L."/>
            <person name="Gribskov M."/>
            <person name="dePamphilis C."/>
            <person name="Albert V.A."/>
            <person name="Aono N."/>
            <person name="Aoyama T."/>
            <person name="Ambrose B.A."/>
            <person name="Ashton N.W."/>
            <person name="Axtell M.J."/>
            <person name="Barker E."/>
            <person name="Barker M.S."/>
            <person name="Bennetzen J.L."/>
            <person name="Bonawitz N.D."/>
            <person name="Chapple C."/>
            <person name="Cheng C."/>
            <person name="Correa L.G."/>
            <person name="Dacre M."/>
            <person name="DeBarry J."/>
            <person name="Dreyer I."/>
            <person name="Elias M."/>
            <person name="Engstrom E.M."/>
            <person name="Estelle M."/>
            <person name="Feng L."/>
            <person name="Finet C."/>
            <person name="Floyd S.K."/>
            <person name="Frommer W.B."/>
            <person name="Fujita T."/>
            <person name="Gramzow L."/>
            <person name="Gutensohn M."/>
            <person name="Harholt J."/>
            <person name="Hattori M."/>
            <person name="Heyl A."/>
            <person name="Hirai T."/>
            <person name="Hiwatashi Y."/>
            <person name="Ishikawa M."/>
            <person name="Iwata M."/>
            <person name="Karol K.G."/>
            <person name="Koehler B."/>
            <person name="Kolukisaoglu U."/>
            <person name="Kubo M."/>
            <person name="Kurata T."/>
            <person name="Lalonde S."/>
            <person name="Li K."/>
            <person name="Li Y."/>
            <person name="Litt A."/>
            <person name="Lyons E."/>
            <person name="Manning G."/>
            <person name="Maruyama T."/>
            <person name="Michael T.P."/>
            <person name="Mikami K."/>
            <person name="Miyazaki S."/>
            <person name="Morinaga S."/>
            <person name="Murata T."/>
            <person name="Mueller-Roeber B."/>
            <person name="Nelson D.R."/>
            <person name="Obara M."/>
            <person name="Oguri Y."/>
            <person name="Olmstead R.G."/>
            <person name="Onodera N."/>
            <person name="Petersen B.L."/>
            <person name="Pils B."/>
            <person name="Prigge M."/>
            <person name="Rensing S.A."/>
            <person name="Riano-Pachon D.M."/>
            <person name="Roberts A.W."/>
            <person name="Sato Y."/>
            <person name="Scheller H.V."/>
            <person name="Schulz B."/>
            <person name="Schulz C."/>
            <person name="Shakirov E.V."/>
            <person name="Shibagaki N."/>
            <person name="Shinohara N."/>
            <person name="Shippen D.E."/>
            <person name="Soerensen I."/>
            <person name="Sotooka R."/>
            <person name="Sugimoto N."/>
            <person name="Sugita M."/>
            <person name="Sumikawa N."/>
            <person name="Tanurdzic M."/>
            <person name="Theissen G."/>
            <person name="Ulvskov P."/>
            <person name="Wakazuki S."/>
            <person name="Weng J.K."/>
            <person name="Willats W.W."/>
            <person name="Wipf D."/>
            <person name="Wolf P.G."/>
            <person name="Yang L."/>
            <person name="Zimmer A.D."/>
            <person name="Zhu Q."/>
            <person name="Mitros T."/>
            <person name="Hellsten U."/>
            <person name="Loque D."/>
            <person name="Otillar R."/>
            <person name="Salamov A."/>
            <person name="Schmutz J."/>
            <person name="Shapiro H."/>
            <person name="Lindquist E."/>
            <person name="Lucas S."/>
            <person name="Rokhsar D."/>
            <person name="Grigoriev I.V."/>
        </authorList>
    </citation>
    <scope>NUCLEOTIDE SEQUENCE [LARGE SCALE GENOMIC DNA]</scope>
</reference>
<accession>D8T885</accession>
<dbReference type="OMA" id="VERNHGY"/>
<dbReference type="GO" id="GO:0016757">
    <property type="term" value="F:glycosyltransferase activity"/>
    <property type="evidence" value="ECO:0000318"/>
    <property type="project" value="GO_Central"/>
</dbReference>
<proteinExistence type="predicted"/>
<dbReference type="GO" id="GO:0016763">
    <property type="term" value="F:pentosyltransferase activity"/>
    <property type="evidence" value="ECO:0007669"/>
    <property type="project" value="UniProtKB-ARBA"/>
</dbReference>
<dbReference type="InParanoid" id="D8T885"/>
<dbReference type="Proteomes" id="UP000001514">
    <property type="component" value="Unassembled WGS sequence"/>
</dbReference>
<name>D8T885_SELML</name>
<dbReference type="AlphaFoldDB" id="D8T885"/>
<organism evidence="6">
    <name type="scientific">Selaginella moellendorffii</name>
    <name type="common">Spikemoss</name>
    <dbReference type="NCBI Taxonomy" id="88036"/>
    <lineage>
        <taxon>Eukaryota</taxon>
        <taxon>Viridiplantae</taxon>
        <taxon>Streptophyta</taxon>
        <taxon>Embryophyta</taxon>
        <taxon>Tracheophyta</taxon>
        <taxon>Lycopodiopsida</taxon>
        <taxon>Selaginellales</taxon>
        <taxon>Selaginellaceae</taxon>
        <taxon>Selaginella</taxon>
    </lineage>
</organism>
<evidence type="ECO:0000256" key="3">
    <source>
        <dbReference type="ARBA" id="ARBA00023180"/>
    </source>
</evidence>
<dbReference type="HOGENOM" id="CLU_034605_0_0_1"/>
<protein>
    <recommendedName>
        <fullName evidence="4">Glycosyltransferase 61 catalytic domain-containing protein</fullName>
    </recommendedName>
</protein>
<dbReference type="PANTHER" id="PTHR20961">
    <property type="entry name" value="GLYCOSYLTRANSFERASE"/>
    <property type="match status" value="1"/>
</dbReference>
<evidence type="ECO:0000259" key="4">
    <source>
        <dbReference type="Pfam" id="PF04577"/>
    </source>
</evidence>
<keyword evidence="2" id="KW-0808">Transferase</keyword>
<dbReference type="KEGG" id="smo:SELMODRAFT_134069"/>
<keyword evidence="3" id="KW-0325">Glycoprotein</keyword>
<evidence type="ECO:0000313" key="5">
    <source>
        <dbReference type="EMBL" id="EFJ07169.1"/>
    </source>
</evidence>
<dbReference type="Gramene" id="EFJ07169">
    <property type="protein sequence ID" value="EFJ07169"/>
    <property type="gene ID" value="SELMODRAFT_134069"/>
</dbReference>
<dbReference type="GO" id="GO:0005794">
    <property type="term" value="C:Golgi apparatus"/>
    <property type="evidence" value="ECO:0007669"/>
    <property type="project" value="UniProtKB-ARBA"/>
</dbReference>
<feature type="domain" description="Glycosyltransferase 61 catalytic" evidence="4">
    <location>
        <begin position="250"/>
        <end position="329"/>
    </location>
</feature>
<keyword evidence="6" id="KW-1185">Reference proteome</keyword>
<dbReference type="Pfam" id="PF04577">
    <property type="entry name" value="Glyco_transf_61"/>
    <property type="match status" value="1"/>
</dbReference>
<dbReference type="EMBL" id="GL377688">
    <property type="protein sequence ID" value="EFJ07169.1"/>
    <property type="molecule type" value="Genomic_DNA"/>
</dbReference>
<keyword evidence="1" id="KW-0328">Glycosyltransferase</keyword>
<gene>
    <name evidence="5" type="ORF">SELMODRAFT_134069</name>
</gene>
<evidence type="ECO:0000256" key="2">
    <source>
        <dbReference type="ARBA" id="ARBA00022679"/>
    </source>
</evidence>
<dbReference type="PANTHER" id="PTHR20961:SF115">
    <property type="entry name" value="GLYCOSYLTRANSFERASE"/>
    <property type="match status" value="1"/>
</dbReference>
<dbReference type="OrthoDB" id="529273at2759"/>
<sequence>MVRRRALAPIAALALVVLAWIVLIHSSILQNNAFTFLRGERSKAARSLRFHPVKDSKNGTSYVFMSQIQDTNRTGVPEFFYFNTSASSRVLCFRGNSTRDGTKNLYAFAEQHVPGDALLLPGTTLVSDSHFDFVNPWHSMYNLIQFVHWRMDSRCQRSDRMLIFHRGEIRHDLGAWIRSVLDSNGVTTGVDTLRYHPEGRVVCFQRAVVSRRGIGGVSGAVLRDLFEQVRCRTRQWCGVGSGVNDDDTTVRVALVARERGRAFVNLSDWKHAVKLVCEVRPHCQWSVVWFSALDFCSQVKLMSTTDILVSVHGAQLTNMIFMNPGSRILEAFPQGWLQLAGNGQFIYKHLADWAGLGHEGYWRDGGTAKCPMDSSSPGQCFSLHYKNKPVGINSTFIVKWLAEVLSNFSCTARASLTKQECKCSVEPGADDRLS</sequence>
<evidence type="ECO:0000313" key="6">
    <source>
        <dbReference type="Proteomes" id="UP000001514"/>
    </source>
</evidence>
<dbReference type="eggNOG" id="ENOG502SCH1">
    <property type="taxonomic scope" value="Eukaryota"/>
</dbReference>